<name>A0A917ZJ74_9ACTN</name>
<evidence type="ECO:0000313" key="3">
    <source>
        <dbReference type="EMBL" id="GGO84272.1"/>
    </source>
</evidence>
<feature type="transmembrane region" description="Helical" evidence="2">
    <location>
        <begin position="48"/>
        <end position="66"/>
    </location>
</feature>
<dbReference type="AlphaFoldDB" id="A0A917ZJ74"/>
<keyword evidence="2" id="KW-0472">Membrane</keyword>
<keyword evidence="2" id="KW-0812">Transmembrane</keyword>
<sequence length="78" mass="8791">MAGASWNPMDGRLGNRFTSRPPPTPRGEIFVNCNFRVDVRGSLPLRRLHIRTIAIVLIVLVLIVQGRPDTTLLEELTR</sequence>
<comment type="caution">
    <text evidence="3">The sequence shown here is derived from an EMBL/GenBank/DDBJ whole genome shotgun (WGS) entry which is preliminary data.</text>
</comment>
<dbReference type="EMBL" id="BMMS01000005">
    <property type="protein sequence ID" value="GGO84272.1"/>
    <property type="molecule type" value="Genomic_DNA"/>
</dbReference>
<proteinExistence type="predicted"/>
<organism evidence="3 4">
    <name type="scientific">Wenjunlia tyrosinilytica</name>
    <dbReference type="NCBI Taxonomy" id="1544741"/>
    <lineage>
        <taxon>Bacteria</taxon>
        <taxon>Bacillati</taxon>
        <taxon>Actinomycetota</taxon>
        <taxon>Actinomycetes</taxon>
        <taxon>Kitasatosporales</taxon>
        <taxon>Streptomycetaceae</taxon>
        <taxon>Wenjunlia</taxon>
    </lineage>
</organism>
<protein>
    <submittedName>
        <fullName evidence="3">Uncharacterized protein</fullName>
    </submittedName>
</protein>
<reference evidence="3" key="1">
    <citation type="journal article" date="2014" name="Int. J. Syst. Evol. Microbiol.">
        <title>Complete genome sequence of Corynebacterium casei LMG S-19264T (=DSM 44701T), isolated from a smear-ripened cheese.</title>
        <authorList>
            <consortium name="US DOE Joint Genome Institute (JGI-PGF)"/>
            <person name="Walter F."/>
            <person name="Albersmeier A."/>
            <person name="Kalinowski J."/>
            <person name="Ruckert C."/>
        </authorList>
    </citation>
    <scope>NUCLEOTIDE SEQUENCE</scope>
    <source>
        <strain evidence="3">CGMCC 4.7201</strain>
    </source>
</reference>
<keyword evidence="4" id="KW-1185">Reference proteome</keyword>
<evidence type="ECO:0000256" key="2">
    <source>
        <dbReference type="SAM" id="Phobius"/>
    </source>
</evidence>
<evidence type="ECO:0000256" key="1">
    <source>
        <dbReference type="SAM" id="MobiDB-lite"/>
    </source>
</evidence>
<reference evidence="3" key="2">
    <citation type="submission" date="2020-09" db="EMBL/GenBank/DDBJ databases">
        <authorList>
            <person name="Sun Q."/>
            <person name="Zhou Y."/>
        </authorList>
    </citation>
    <scope>NUCLEOTIDE SEQUENCE</scope>
    <source>
        <strain evidence="3">CGMCC 4.7201</strain>
    </source>
</reference>
<feature type="region of interest" description="Disordered" evidence="1">
    <location>
        <begin position="1"/>
        <end position="23"/>
    </location>
</feature>
<dbReference type="Proteomes" id="UP000641932">
    <property type="component" value="Unassembled WGS sequence"/>
</dbReference>
<gene>
    <name evidence="3" type="ORF">GCM10012280_15370</name>
</gene>
<accession>A0A917ZJ74</accession>
<evidence type="ECO:0000313" key="4">
    <source>
        <dbReference type="Proteomes" id="UP000641932"/>
    </source>
</evidence>
<keyword evidence="2" id="KW-1133">Transmembrane helix</keyword>